<dbReference type="Proteomes" id="UP001595190">
    <property type="component" value="Unassembled WGS sequence"/>
</dbReference>
<evidence type="ECO:0000313" key="2">
    <source>
        <dbReference type="EMBL" id="MFC2254953.1"/>
    </source>
</evidence>
<dbReference type="EMBL" id="JBHGPK010000055">
    <property type="protein sequence ID" value="MFC2254953.1"/>
    <property type="molecule type" value="Genomic_DNA"/>
</dbReference>
<evidence type="ECO:0000313" key="3">
    <source>
        <dbReference type="Proteomes" id="UP001555786"/>
    </source>
</evidence>
<evidence type="ECO:0000313" key="4">
    <source>
        <dbReference type="Proteomes" id="UP001595190"/>
    </source>
</evidence>
<reference evidence="2 4" key="2">
    <citation type="submission" date="2024-09" db="EMBL/GenBank/DDBJ databases">
        <title>Description of Labrys sedimenti sp. nov., isolated from a diclofenac-degrading enrichment culture, and genome-based reclassification of Labrys portucalensis as a later heterotypic synonym of Labrys neptuniae.</title>
        <authorList>
            <person name="Tancsics A."/>
            <person name="Csepanyi A."/>
        </authorList>
    </citation>
    <scope>NUCLEOTIDE SEQUENCE [LARGE SCALE GENOMIC DNA]</scope>
    <source>
        <strain evidence="2 4">LMG 23412</strain>
    </source>
</reference>
<accession>A0ABV3PMT0</accession>
<gene>
    <name evidence="1" type="ORF">ABXS05_15475</name>
    <name evidence="2" type="ORF">ACETRX_35650</name>
</gene>
<keyword evidence="3" id="KW-1185">Reference proteome</keyword>
<protein>
    <submittedName>
        <fullName evidence="1">Uncharacterized protein</fullName>
    </submittedName>
</protein>
<dbReference type="Proteomes" id="UP001555786">
    <property type="component" value="Unassembled WGS sequence"/>
</dbReference>
<comment type="caution">
    <text evidence="1">The sequence shown here is derived from an EMBL/GenBank/DDBJ whole genome shotgun (WGS) entry which is preliminary data.</text>
</comment>
<sequence length="85" mass="8955">MLDFLFGGTQTATTTTGHTNVQTNDYHYNHTGEVTFDDAYLNFMEGGGHLGMGAAMLVGSAWTGIALTPALVLDSLQAHDGVHVA</sequence>
<evidence type="ECO:0000313" key="1">
    <source>
        <dbReference type="EMBL" id="MEW9306952.1"/>
    </source>
</evidence>
<dbReference type="EMBL" id="JBFNQD010000004">
    <property type="protein sequence ID" value="MEW9306952.1"/>
    <property type="molecule type" value="Genomic_DNA"/>
</dbReference>
<proteinExistence type="predicted"/>
<name>A0ABV3PMT0_9HYPH</name>
<reference evidence="1 3" key="1">
    <citation type="submission" date="2024-07" db="EMBL/GenBank/DDBJ databases">
        <title>Description of Labrys sedimenti sp. nov., isolated from a diclofenac-degrading enrichment culture.</title>
        <authorList>
            <person name="Tancsics A."/>
            <person name="Csepanyi A."/>
        </authorList>
    </citation>
    <scope>NUCLEOTIDE SEQUENCE [LARGE SCALE GENOMIC DNA]</scope>
    <source>
        <strain evidence="1 3">LMG 23578</strain>
    </source>
</reference>
<organism evidence="1 3">
    <name type="scientific">Labrys neptuniae</name>
    <dbReference type="NCBI Taxonomy" id="376174"/>
    <lineage>
        <taxon>Bacteria</taxon>
        <taxon>Pseudomonadati</taxon>
        <taxon>Pseudomonadota</taxon>
        <taxon>Alphaproteobacteria</taxon>
        <taxon>Hyphomicrobiales</taxon>
        <taxon>Xanthobacteraceae</taxon>
        <taxon>Labrys</taxon>
    </lineage>
</organism>
<dbReference type="RefSeq" id="WP_311944900.1">
    <property type="nucleotide sequence ID" value="NZ_JAVSCS010000057.1"/>
</dbReference>